<dbReference type="SUPFAM" id="SSF55785">
    <property type="entry name" value="PYP-like sensor domain (PAS domain)"/>
    <property type="match status" value="1"/>
</dbReference>
<dbReference type="NCBIfam" id="TIGR00229">
    <property type="entry name" value="sensory_box"/>
    <property type="match status" value="1"/>
</dbReference>
<dbReference type="InterPro" id="IPR003018">
    <property type="entry name" value="GAF"/>
</dbReference>
<dbReference type="RefSeq" id="WP_188864560.1">
    <property type="nucleotide sequence ID" value="NZ_BMNW01000001.1"/>
</dbReference>
<dbReference type="InterPro" id="IPR001633">
    <property type="entry name" value="EAL_dom"/>
</dbReference>
<dbReference type="PROSITE" id="PS50112">
    <property type="entry name" value="PAS"/>
    <property type="match status" value="1"/>
</dbReference>
<evidence type="ECO:0000259" key="4">
    <source>
        <dbReference type="PROSITE" id="PS50887"/>
    </source>
</evidence>
<dbReference type="InterPro" id="IPR029787">
    <property type="entry name" value="Nucleotide_cyclase"/>
</dbReference>
<evidence type="ECO:0000259" key="2">
    <source>
        <dbReference type="PROSITE" id="PS50113"/>
    </source>
</evidence>
<evidence type="ECO:0000259" key="3">
    <source>
        <dbReference type="PROSITE" id="PS50883"/>
    </source>
</evidence>
<dbReference type="Gene3D" id="3.30.70.270">
    <property type="match status" value="1"/>
</dbReference>
<dbReference type="CDD" id="cd01949">
    <property type="entry name" value="GGDEF"/>
    <property type="match status" value="1"/>
</dbReference>
<gene>
    <name evidence="5" type="ORF">GCM10009425_05940</name>
</gene>
<dbReference type="EMBL" id="BMNW01000001">
    <property type="protein sequence ID" value="GGL97666.1"/>
    <property type="molecule type" value="Genomic_DNA"/>
</dbReference>
<name>A0ABQ2GJI9_9PSED</name>
<accession>A0ABQ2GJI9</accession>
<dbReference type="PROSITE" id="PS50887">
    <property type="entry name" value="GGDEF"/>
    <property type="match status" value="1"/>
</dbReference>
<reference evidence="6" key="1">
    <citation type="journal article" date="2019" name="Int. J. Syst. Evol. Microbiol.">
        <title>The Global Catalogue of Microorganisms (GCM) 10K type strain sequencing project: providing services to taxonomists for standard genome sequencing and annotation.</title>
        <authorList>
            <consortium name="The Broad Institute Genomics Platform"/>
            <consortium name="The Broad Institute Genome Sequencing Center for Infectious Disease"/>
            <person name="Wu L."/>
            <person name="Ma J."/>
        </authorList>
    </citation>
    <scope>NUCLEOTIDE SEQUENCE [LARGE SCALE GENOMIC DNA]</scope>
    <source>
        <strain evidence="6">JCM 13501</strain>
    </source>
</reference>
<dbReference type="PANTHER" id="PTHR44757:SF2">
    <property type="entry name" value="BIOFILM ARCHITECTURE MAINTENANCE PROTEIN MBAA"/>
    <property type="match status" value="1"/>
</dbReference>
<dbReference type="InterPro" id="IPR052155">
    <property type="entry name" value="Biofilm_reg_signaling"/>
</dbReference>
<feature type="domain" description="PAS" evidence="1">
    <location>
        <begin position="341"/>
        <end position="386"/>
    </location>
</feature>
<feature type="domain" description="GGDEF" evidence="4">
    <location>
        <begin position="496"/>
        <end position="628"/>
    </location>
</feature>
<proteinExistence type="predicted"/>
<dbReference type="SMART" id="SM00065">
    <property type="entry name" value="GAF"/>
    <property type="match status" value="1"/>
</dbReference>
<dbReference type="Gene3D" id="3.20.20.450">
    <property type="entry name" value="EAL domain"/>
    <property type="match status" value="1"/>
</dbReference>
<dbReference type="Pfam" id="PF00990">
    <property type="entry name" value="GGDEF"/>
    <property type="match status" value="1"/>
</dbReference>
<dbReference type="PROSITE" id="PS50883">
    <property type="entry name" value="EAL"/>
    <property type="match status" value="1"/>
</dbReference>
<dbReference type="CDD" id="cd01948">
    <property type="entry name" value="EAL"/>
    <property type="match status" value="1"/>
</dbReference>
<dbReference type="InterPro" id="IPR001610">
    <property type="entry name" value="PAC"/>
</dbReference>
<feature type="domain" description="PAC" evidence="2">
    <location>
        <begin position="414"/>
        <end position="466"/>
    </location>
</feature>
<dbReference type="InterPro" id="IPR029016">
    <property type="entry name" value="GAF-like_dom_sf"/>
</dbReference>
<dbReference type="InterPro" id="IPR000160">
    <property type="entry name" value="GGDEF_dom"/>
</dbReference>
<dbReference type="Gene3D" id="3.30.450.40">
    <property type="match status" value="1"/>
</dbReference>
<protein>
    <submittedName>
        <fullName evidence="5">Bifunctional diguanylate cyclase/phosphodiesterase</fullName>
    </submittedName>
</protein>
<dbReference type="InterPro" id="IPR035919">
    <property type="entry name" value="EAL_sf"/>
</dbReference>
<dbReference type="NCBIfam" id="TIGR00254">
    <property type="entry name" value="GGDEF"/>
    <property type="match status" value="1"/>
</dbReference>
<dbReference type="PROSITE" id="PS50113">
    <property type="entry name" value="PAC"/>
    <property type="match status" value="1"/>
</dbReference>
<dbReference type="InterPro" id="IPR035965">
    <property type="entry name" value="PAS-like_dom_sf"/>
</dbReference>
<dbReference type="SMART" id="SM00091">
    <property type="entry name" value="PAS"/>
    <property type="match status" value="2"/>
</dbReference>
<dbReference type="Proteomes" id="UP000616499">
    <property type="component" value="Unassembled WGS sequence"/>
</dbReference>
<dbReference type="SMART" id="SM00052">
    <property type="entry name" value="EAL"/>
    <property type="match status" value="1"/>
</dbReference>
<dbReference type="SMART" id="SM00267">
    <property type="entry name" value="GGDEF"/>
    <property type="match status" value="1"/>
</dbReference>
<dbReference type="SUPFAM" id="SSF141868">
    <property type="entry name" value="EAL domain-like"/>
    <property type="match status" value="1"/>
</dbReference>
<dbReference type="Pfam" id="PF00563">
    <property type="entry name" value="EAL"/>
    <property type="match status" value="1"/>
</dbReference>
<dbReference type="Pfam" id="PF13426">
    <property type="entry name" value="PAS_9"/>
    <property type="match status" value="1"/>
</dbReference>
<dbReference type="InterPro" id="IPR000700">
    <property type="entry name" value="PAS-assoc_C"/>
</dbReference>
<dbReference type="SMART" id="SM00086">
    <property type="entry name" value="PAC"/>
    <property type="match status" value="1"/>
</dbReference>
<evidence type="ECO:0000313" key="6">
    <source>
        <dbReference type="Proteomes" id="UP000616499"/>
    </source>
</evidence>
<dbReference type="PANTHER" id="PTHR44757">
    <property type="entry name" value="DIGUANYLATE CYCLASE DGCP"/>
    <property type="match status" value="1"/>
</dbReference>
<evidence type="ECO:0000259" key="1">
    <source>
        <dbReference type="PROSITE" id="PS50112"/>
    </source>
</evidence>
<organism evidence="5 6">
    <name type="scientific">Pseudomonas asuensis</name>
    <dbReference type="NCBI Taxonomy" id="1825787"/>
    <lineage>
        <taxon>Bacteria</taxon>
        <taxon>Pseudomonadati</taxon>
        <taxon>Pseudomonadota</taxon>
        <taxon>Gammaproteobacteria</taxon>
        <taxon>Pseudomonadales</taxon>
        <taxon>Pseudomonadaceae</taxon>
        <taxon>Pseudomonas</taxon>
    </lineage>
</organism>
<dbReference type="Pfam" id="PF01590">
    <property type="entry name" value="GAF"/>
    <property type="match status" value="1"/>
</dbReference>
<dbReference type="Gene3D" id="3.30.450.20">
    <property type="entry name" value="PAS domain"/>
    <property type="match status" value="1"/>
</dbReference>
<dbReference type="CDD" id="cd00130">
    <property type="entry name" value="PAS"/>
    <property type="match status" value="1"/>
</dbReference>
<feature type="domain" description="EAL" evidence="3">
    <location>
        <begin position="637"/>
        <end position="891"/>
    </location>
</feature>
<keyword evidence="6" id="KW-1185">Reference proteome</keyword>
<evidence type="ECO:0000313" key="5">
    <source>
        <dbReference type="EMBL" id="GGL97666.1"/>
    </source>
</evidence>
<comment type="caution">
    <text evidence="5">The sequence shown here is derived from an EMBL/GenBank/DDBJ whole genome shotgun (WGS) entry which is preliminary data.</text>
</comment>
<dbReference type="SUPFAM" id="SSF55073">
    <property type="entry name" value="Nucleotide cyclase"/>
    <property type="match status" value="1"/>
</dbReference>
<dbReference type="InterPro" id="IPR043128">
    <property type="entry name" value="Rev_trsase/Diguanyl_cyclase"/>
</dbReference>
<dbReference type="InterPro" id="IPR000014">
    <property type="entry name" value="PAS"/>
</dbReference>
<sequence>MKIHPDAASLPLVEVATQPPVPAQLGMLRFERLNEPNWALLDLDQACEKSLGLPAHELCSLLESPYASLMEPAARYYLHDDIQQQLLKRRHYVIRYTLHAPVGATSMIEVGEAISRHGREILHGYLLPVEQASEAERLVAELMVQNSDLRASLDLFEQTCSQEQARIEHVKARRNLLLELAQHVYSSNDPLREAAQLITHAASETYGVKRASIWQLSGSHLCPVYVHSEDSTGTQPASSWSLDEFPVYFEALHNGRSIDAQDAQHDLRTREWTKPYLLAHDIHSLLDACICVDGRMLGVLRLEQTGQTRIWQNDEIAFACELADQYAKVLGSQERRSATHALHLFQRAVEQSANAFLLVNRKGVIEYINPSFTTITQYTAEEVCGQPISQLPALTNWSELLPDAYAALEKQNSWQGELRCQRKDQISYWGHLSLSKVYSDKGELTHYIGIFEDITQAKLTQQNMEKLAYRDSLTGLTNRHYFIDRLEKRLAGREDIHNCLMLIDIDHFKRINDSLGHEAGDNLLVSLARRLQSSLGQSTLIARIASNEFAVLLEQMDAQEGLEVASALLSMLEKPIYVESQPTLVSCSVGLTVTPDHGKDSQTLMKHAGLALHKAKASGGNRVQVYTQSLVTEASHKLFMQNNLRRALELNELEVYYQPKVCLKSAQLLGLEALLRWRHPERGMIRPDQFISVAEETGLIIPIGKWVIREACRQIKILDAAGLGHLQMAINLSPKQFTDQELVSSIRSILIEERLPPHRLELELTESLLLDATDETRQQLEEMKQIGLTLAMDDFGTGYSSLSYLKKFPIDVIKIDRSFIKDIPDNQDDMEITSAVVAMAHNLRLKVVAEGIETTQQLNFLRHHHCDVGQGYLFDRPIPGSELIDSLRRYLNLNKI</sequence>
<dbReference type="SUPFAM" id="SSF55781">
    <property type="entry name" value="GAF domain-like"/>
    <property type="match status" value="1"/>
</dbReference>